<feature type="region of interest" description="Disordered" evidence="6">
    <location>
        <begin position="1"/>
        <end position="120"/>
    </location>
</feature>
<feature type="compositionally biased region" description="Basic and acidic residues" evidence="6">
    <location>
        <begin position="100"/>
        <end position="109"/>
    </location>
</feature>
<evidence type="ECO:0000256" key="2">
    <source>
        <dbReference type="ARBA" id="ARBA00022478"/>
    </source>
</evidence>
<feature type="region of interest" description="Disordered" evidence="6">
    <location>
        <begin position="343"/>
        <end position="371"/>
    </location>
</feature>
<organism evidence="8 9">
    <name type="scientific">Diaporthe australafricana</name>
    <dbReference type="NCBI Taxonomy" id="127596"/>
    <lineage>
        <taxon>Eukaryota</taxon>
        <taxon>Fungi</taxon>
        <taxon>Dikarya</taxon>
        <taxon>Ascomycota</taxon>
        <taxon>Pezizomycotina</taxon>
        <taxon>Sordariomycetes</taxon>
        <taxon>Sordariomycetidae</taxon>
        <taxon>Diaporthales</taxon>
        <taxon>Diaporthaceae</taxon>
        <taxon>Diaporthe</taxon>
    </lineage>
</organism>
<gene>
    <name evidence="8" type="ORF">Daus18300_001856</name>
</gene>
<dbReference type="InterPro" id="IPR036898">
    <property type="entry name" value="RNA_pol_Rpb7-like_N_sf"/>
</dbReference>
<evidence type="ECO:0000259" key="7">
    <source>
        <dbReference type="Pfam" id="PF17875"/>
    </source>
</evidence>
<evidence type="ECO:0000256" key="3">
    <source>
        <dbReference type="ARBA" id="ARBA00023163"/>
    </source>
</evidence>
<feature type="compositionally biased region" description="Acidic residues" evidence="6">
    <location>
        <begin position="55"/>
        <end position="66"/>
    </location>
</feature>
<keyword evidence="9" id="KW-1185">Reference proteome</keyword>
<evidence type="ECO:0000313" key="8">
    <source>
        <dbReference type="EMBL" id="KAL1879277.1"/>
    </source>
</evidence>
<dbReference type="PANTHER" id="PTHR12709">
    <property type="entry name" value="DNA-DIRECTED RNA POLYMERASE II, III"/>
    <property type="match status" value="1"/>
</dbReference>
<comment type="subcellular location">
    <subcellularLocation>
        <location evidence="1 5">Nucleus</location>
    </subcellularLocation>
</comment>
<keyword evidence="2 5" id="KW-0240">DNA-directed RNA polymerase</keyword>
<evidence type="ECO:0000313" key="9">
    <source>
        <dbReference type="Proteomes" id="UP001583177"/>
    </source>
</evidence>
<sequence length="388" mass="44293">MGSDHEEKRHKKSKRKSRREDEGDKMDVDEAPKATETPKKEKRKHKDKKRKERTEDAEIENTEAEVEPAPSPEKKHKKHKSTDKKEKKSKHHKSAASPEKPTKQAEPTETHQAVAPDEKKYPFFTQTFSQRIPIWPAAFDEPLTKTAREYLDPMLNRYTPKFKGVLLAYKNVNLSERPRRADPSDPPTDDTPVVLESVECYAPPFAWLTADLHLFVPSRGAWMEGVINLQSEGHIGVVCFEKFNASISRRSLPRGWTWVDQLDEEVEPAVEEEDPFVEAQEGADGEEGKKAEEMPQLRSSGYWLDQNGDRVTGKVYFRIKNFSSGSTGDYTYLSLQGTMLDDEAEKESVAEEKATEKARRARQSPGGLLYPTMRLPEFSMTKLKDDAI</sequence>
<proteinExistence type="predicted"/>
<dbReference type="Proteomes" id="UP001583177">
    <property type="component" value="Unassembled WGS sequence"/>
</dbReference>
<dbReference type="InterPro" id="IPR041178">
    <property type="entry name" value="RPA43_OB"/>
</dbReference>
<dbReference type="EMBL" id="JAWRVE010000010">
    <property type="protein sequence ID" value="KAL1879277.1"/>
    <property type="molecule type" value="Genomic_DNA"/>
</dbReference>
<comment type="function">
    <text evidence="5">DNA-dependent RNA polymerase which catalyzes the transcription of DNA into RNA using the four ribonucleoside triphosphates as substrates.</text>
</comment>
<dbReference type="PANTHER" id="PTHR12709:SF5">
    <property type="entry name" value="DNA-DIRECTED RNA POLYMERASE I SUBUNIT RPA43"/>
    <property type="match status" value="1"/>
</dbReference>
<feature type="region of interest" description="Disordered" evidence="6">
    <location>
        <begin position="268"/>
        <end position="294"/>
    </location>
</feature>
<evidence type="ECO:0000256" key="4">
    <source>
        <dbReference type="ARBA" id="ARBA00023242"/>
    </source>
</evidence>
<reference evidence="8 9" key="1">
    <citation type="journal article" date="2024" name="IMA Fungus">
        <title>IMA Genome - F19 : A genome assembly and annotation guide to empower mycologists, including annotated draft genome sequences of Ceratocystis pirilliformis, Diaporthe australafricana, Fusarium ophioides, Paecilomyces lecythidis, and Sporothrix stenoceras.</title>
        <authorList>
            <person name="Aylward J."/>
            <person name="Wilson A.M."/>
            <person name="Visagie C.M."/>
            <person name="Spraker J."/>
            <person name="Barnes I."/>
            <person name="Buitendag C."/>
            <person name="Ceriani C."/>
            <person name="Del Mar Angel L."/>
            <person name="du Plessis D."/>
            <person name="Fuchs T."/>
            <person name="Gasser K."/>
            <person name="Kramer D."/>
            <person name="Li W."/>
            <person name="Munsamy K."/>
            <person name="Piso A."/>
            <person name="Price J.L."/>
            <person name="Sonnekus B."/>
            <person name="Thomas C."/>
            <person name="van der Nest A."/>
            <person name="van Dijk A."/>
            <person name="van Heerden A."/>
            <person name="van Vuuren N."/>
            <person name="Yilmaz N."/>
            <person name="Duong T.A."/>
            <person name="van der Merwe N.A."/>
            <person name="Wingfield M.J."/>
            <person name="Wingfield B.D."/>
        </authorList>
    </citation>
    <scope>NUCLEOTIDE SEQUENCE [LARGE SCALE GENOMIC DNA]</scope>
    <source>
        <strain evidence="8 9">CMW 18300</strain>
    </source>
</reference>
<dbReference type="Gene3D" id="3.30.1490.120">
    <property type="entry name" value="RNA polymerase Rpb7-like, N-terminal domain"/>
    <property type="match status" value="1"/>
</dbReference>
<name>A0ABR3XUJ2_9PEZI</name>
<accession>A0ABR3XUJ2</accession>
<evidence type="ECO:0000256" key="5">
    <source>
        <dbReference type="RuleBase" id="RU369086"/>
    </source>
</evidence>
<evidence type="ECO:0000256" key="1">
    <source>
        <dbReference type="ARBA" id="ARBA00004123"/>
    </source>
</evidence>
<protein>
    <recommendedName>
        <fullName evidence="5">DNA-directed RNA polymerase subunit</fullName>
    </recommendedName>
</protein>
<keyword evidence="3 5" id="KW-0804">Transcription</keyword>
<feature type="domain" description="RPA43 OB" evidence="7">
    <location>
        <begin position="217"/>
        <end position="340"/>
    </location>
</feature>
<dbReference type="Gene3D" id="2.40.50.1060">
    <property type="match status" value="1"/>
</dbReference>
<feature type="compositionally biased region" description="Basic residues" evidence="6">
    <location>
        <begin position="74"/>
        <end position="94"/>
    </location>
</feature>
<comment type="caution">
    <text evidence="8">The sequence shown here is derived from an EMBL/GenBank/DDBJ whole genome shotgun (WGS) entry which is preliminary data.</text>
</comment>
<evidence type="ECO:0000256" key="6">
    <source>
        <dbReference type="SAM" id="MobiDB-lite"/>
    </source>
</evidence>
<feature type="compositionally biased region" description="Basic residues" evidence="6">
    <location>
        <begin position="8"/>
        <end position="17"/>
    </location>
</feature>
<dbReference type="InterPro" id="IPR045113">
    <property type="entry name" value="Rpb7-like"/>
</dbReference>
<feature type="compositionally biased region" description="Basic and acidic residues" evidence="6">
    <location>
        <begin position="346"/>
        <end position="358"/>
    </location>
</feature>
<feature type="compositionally biased region" description="Basic and acidic residues" evidence="6">
    <location>
        <begin position="18"/>
        <end position="39"/>
    </location>
</feature>
<keyword evidence="4 5" id="KW-0539">Nucleus</keyword>
<feature type="compositionally biased region" description="Basic residues" evidence="6">
    <location>
        <begin position="40"/>
        <end position="51"/>
    </location>
</feature>
<feature type="compositionally biased region" description="Acidic residues" evidence="6">
    <location>
        <begin position="268"/>
        <end position="285"/>
    </location>
</feature>
<dbReference type="Pfam" id="PF17875">
    <property type="entry name" value="RPA43_OB"/>
    <property type="match status" value="1"/>
</dbReference>